<dbReference type="HOGENOM" id="CLU_104147_0_0_5"/>
<gene>
    <name evidence="1" type="ORF">HMPREF9696_03762</name>
</gene>
<dbReference type="PATRIC" id="fig|883079.3.peg.3840"/>
<reference evidence="1 2" key="1">
    <citation type="submission" date="2012-04" db="EMBL/GenBank/DDBJ databases">
        <title>The Genome Sequence of Afipia clevelandensis ATCC 49720.</title>
        <authorList>
            <consortium name="The Broad Institute Genome Sequencing Platform"/>
            <person name="Earl A."/>
            <person name="Ward D."/>
            <person name="Feldgarden M."/>
            <person name="Gevers D."/>
            <person name="Huys G."/>
            <person name="Walker B."/>
            <person name="Young S.K."/>
            <person name="Zeng Q."/>
            <person name="Gargeya S."/>
            <person name="Fitzgerald M."/>
            <person name="Haas B."/>
            <person name="Abouelleil A."/>
            <person name="Alvarado L."/>
            <person name="Arachchi H.M."/>
            <person name="Berlin A."/>
            <person name="Chapman S.B."/>
            <person name="Goldberg J."/>
            <person name="Griggs A."/>
            <person name="Gujja S."/>
            <person name="Hansen M."/>
            <person name="Howarth C."/>
            <person name="Imamovic A."/>
            <person name="Larimer J."/>
            <person name="McCowen C."/>
            <person name="Montmayeur A."/>
            <person name="Murphy C."/>
            <person name="Neiman D."/>
            <person name="Pearson M."/>
            <person name="Priest M."/>
            <person name="Roberts A."/>
            <person name="Saif S."/>
            <person name="Shea T."/>
            <person name="Sisk P."/>
            <person name="Sykes S."/>
            <person name="Wortman J."/>
            <person name="Nusbaum C."/>
            <person name="Birren B."/>
        </authorList>
    </citation>
    <scope>NUCLEOTIDE SEQUENCE [LARGE SCALE GENOMIC DNA]</scope>
    <source>
        <strain evidence="1 2">ATCC 49720</strain>
    </source>
</reference>
<dbReference type="EMBL" id="AGWY01000015">
    <property type="protein sequence ID" value="EKS32785.1"/>
    <property type="molecule type" value="Genomic_DNA"/>
</dbReference>
<evidence type="ECO:0000313" key="1">
    <source>
        <dbReference type="EMBL" id="EKS32785.1"/>
    </source>
</evidence>
<organism evidence="1 2">
    <name type="scientific">Afipia clevelandensis ATCC 49720</name>
    <dbReference type="NCBI Taxonomy" id="883079"/>
    <lineage>
        <taxon>Bacteria</taxon>
        <taxon>Pseudomonadati</taxon>
        <taxon>Pseudomonadota</taxon>
        <taxon>Alphaproteobacteria</taxon>
        <taxon>Hyphomicrobiales</taxon>
        <taxon>Nitrobacteraceae</taxon>
        <taxon>Afipia</taxon>
    </lineage>
</organism>
<dbReference type="SUPFAM" id="SSF55961">
    <property type="entry name" value="Bet v1-like"/>
    <property type="match status" value="1"/>
</dbReference>
<dbReference type="AlphaFoldDB" id="K8NZG4"/>
<proteinExistence type="predicted"/>
<dbReference type="CDD" id="cd07818">
    <property type="entry name" value="SRPBCC_1"/>
    <property type="match status" value="1"/>
</dbReference>
<dbReference type="Proteomes" id="UP000001095">
    <property type="component" value="Unassembled WGS sequence"/>
</dbReference>
<evidence type="ECO:0008006" key="3">
    <source>
        <dbReference type="Google" id="ProtNLM"/>
    </source>
</evidence>
<name>K8NZG4_9BRAD</name>
<dbReference type="Gene3D" id="3.30.530.20">
    <property type="match status" value="1"/>
</dbReference>
<dbReference type="InterPro" id="IPR019587">
    <property type="entry name" value="Polyketide_cyclase/dehydratase"/>
</dbReference>
<accession>K8NZG4</accession>
<evidence type="ECO:0000313" key="2">
    <source>
        <dbReference type="Proteomes" id="UP000001095"/>
    </source>
</evidence>
<protein>
    <recommendedName>
        <fullName evidence="3">Polyketide cyclase/dehydrase</fullName>
    </recommendedName>
</protein>
<comment type="caution">
    <text evidence="1">The sequence shown here is derived from an EMBL/GenBank/DDBJ whole genome shotgun (WGS) entry which is preliminary data.</text>
</comment>
<dbReference type="RefSeq" id="WP_002714632.1">
    <property type="nucleotide sequence ID" value="NZ_KB375281.1"/>
</dbReference>
<dbReference type="InterPro" id="IPR023393">
    <property type="entry name" value="START-like_dom_sf"/>
</dbReference>
<dbReference type="OrthoDB" id="9807923at2"/>
<sequence length="189" mass="20374">MMQKILIGVIATIGSFVALILLQPSDYRIARTTMISAPAQDVSSQIDDFHRWQAWSPWAERDPKAKTSFQGPSSGKGAVFIWSGNNEVGEGRMTLIESQPGALVKIRTDFVKPFVGTSYSDFALKPDGDGTSLTWSMSGENDFIGKAICLFVSMDKVLGGEMEKGLAGIKRIAEAAAKKPAQNSSTPAK</sequence>
<dbReference type="Pfam" id="PF10604">
    <property type="entry name" value="Polyketide_cyc2"/>
    <property type="match status" value="1"/>
</dbReference>
<keyword evidence="2" id="KW-1185">Reference proteome</keyword>